<dbReference type="InterPro" id="IPR015943">
    <property type="entry name" value="WD40/YVTN_repeat-like_dom_sf"/>
</dbReference>
<dbReference type="Proteomes" id="UP001159428">
    <property type="component" value="Unassembled WGS sequence"/>
</dbReference>
<sequence length="1666" mass="188844">MASASPSPLASSVEKTNGAKLSRLLIDGGTTVLRSIFNGYHPPASLSAALKSNSLTLKSLLRRRILHKPQWDLLIPPSGAPPDSQTFDITLLFLLLTKICGLSPPHSGWHTKPPPCDNSLEANLARIKFYRNELYGHVTTTGIADPAFSTLWQEISVVLVALGLEQAEIDRLKAEHCGEQEFLDALLEWADSERDVKSQLKDIETKVLQTVDESKVKLEEVHQLQKNLQESVQSQQQDSTAIQDIFGKVSEKLQTIQTLNNKKECIRGDEVLTKLAKVDNLRELRGHASRYVEGTRLSILEEVERWLDDKSSPNRVIVISGNAGMGKSVISAVLCQKMLEAGRLSGSHFCRHNKARQRNPKVMLQSLACQLSDSLPEFKKAIVKKLSRNVGVEIGDMEVEELFEFLFGEPLSDLEDPGSIHLIVIDGLDESEYQGRNELLNVIADYFKTLPFWIRFVVTTRPEMNISEKIQDLNPIQLNPNDQENLMDVRLCFQKQLEYVLQSDCQDTLLEKLVEESEGVMLYTYYLTEFIKRNAAGMSAAEVINSGLPSGISSVYQGQFKRLKSEMQKELGITEEQLFDFLNAMVAAREPLPVEFAYKLFLSKEWSSADEQKVRNAVDCISALLPIEGECINFFHKSVKDWLVEESTSRQKKFTVSGKESHRVIAKLCRDELDELKLKGIQSSTLKQTSRYALQHGVQHILEVEENARPCSLDDIVKNYVLDLELVYAKLTVKSTAATEDILFVQEKENTNGLSKNCREALETLLLLLRKHLSTLSKLPYAIFQILLNEGGRELSAEALSLLNTKYADLPYMEYLRKKEERTDVLLRFFASDWVACFDVSPNQDYLVCECFDGTIHLWSLRTAQPMWKRPSLVSENDLWVCRGFSGFSFHPFSRSVVFHPTLNLILQRTLCQGYTLVGDVQPLFRSSKCRFKVCSMSGDKTTLLTDCLDGRNCVIQWSLKDGSEIYRFTHKCEILSFAWSASGRRMVIVDSDKCVYLIDMNDGFETLIWASAWSQYVKLTPDSRFFFCLVLDEDEHVWSPKPKLFCLDIDRNTKSICSLDRFFRTSPYQYASEFETCNESGFLSGDPFWNSSLRIFPSVDFVLVLKKQLLLRVSPLSKVIEMCSLNDIREWRGESSDEAGQSTEPGDITTERAENNDLTEHNLPEINDMPEQKAEIDVLSGQRAEVVDPSEQRAELDDLLEQMAELGGLVEQTMELNNSTEKKGEFDDFVGERTEFNDPSEKRLKLDEPSQRLEIENRFLMLFETCTKLTFGLSDVYVVTVIARNRINGVGSLFFRDRILRFGKNMPRSLKRFFSNLNVVAIQNSLDGFCNTLNVRNNSKTNDQEPLLEDIEENGSAGDDYSGLPDSVYFSVDGNSLYTVVGTRIQRINLVTGDVLSKRVSRKACLTIGRRFRLVPVKRGVLFETNGSSLELWNSELSACMQRWTGFFVRVAVPLSEELVALETVNDDDGRREVIILDTTNEKIVSTIANFGGAFFACNNKCEVLTTTDGESLQLWRKNQVIWETSIQLDLSGLYVTVIFSPTEEYVVIFDEIGSYVLNAVSGKVICELEIMAANDIKFISNEDCIVSLNYPRGFCLRLYNVISGDLLSEIVEERYVLSFAAYPCKRLVAIVLENSENHFEIIQVKLPGDKEKKNMKRSVETKFI</sequence>
<dbReference type="Pfam" id="PF25521">
    <property type="entry name" value="WHD_TANC1"/>
    <property type="match status" value="1"/>
</dbReference>
<evidence type="ECO:0000256" key="1">
    <source>
        <dbReference type="ARBA" id="ARBA00022737"/>
    </source>
</evidence>
<dbReference type="InterPro" id="IPR007111">
    <property type="entry name" value="NACHT_NTPase"/>
</dbReference>
<dbReference type="InterPro" id="IPR056884">
    <property type="entry name" value="NPHP3-like_N"/>
</dbReference>
<reference evidence="4 5" key="1">
    <citation type="submission" date="2022-05" db="EMBL/GenBank/DDBJ databases">
        <authorList>
            <consortium name="Genoscope - CEA"/>
            <person name="William W."/>
        </authorList>
    </citation>
    <scope>NUCLEOTIDE SEQUENCE [LARGE SCALE GENOMIC DNA]</scope>
</reference>
<dbReference type="Pfam" id="PF24883">
    <property type="entry name" value="NPHP3_N"/>
    <property type="match status" value="1"/>
</dbReference>
<dbReference type="SMART" id="SM00320">
    <property type="entry name" value="WD40"/>
    <property type="match status" value="2"/>
</dbReference>
<proteinExistence type="predicted"/>
<dbReference type="PANTHER" id="PTHR10039">
    <property type="entry name" value="AMELOGENIN"/>
    <property type="match status" value="1"/>
</dbReference>
<dbReference type="Gene3D" id="2.130.10.10">
    <property type="entry name" value="YVTN repeat-like/Quinoprotein amine dehydrogenase"/>
    <property type="match status" value="1"/>
</dbReference>
<feature type="domain" description="NACHT" evidence="3">
    <location>
        <begin position="315"/>
        <end position="462"/>
    </location>
</feature>
<protein>
    <recommendedName>
        <fullName evidence="3">NACHT domain-containing protein</fullName>
    </recommendedName>
</protein>
<gene>
    <name evidence="4" type="ORF">PMEA_00014273</name>
</gene>
<dbReference type="Pfam" id="PF18738">
    <property type="entry name" value="HEPN_DZIP3"/>
    <property type="match status" value="1"/>
</dbReference>
<dbReference type="Gene3D" id="3.40.50.300">
    <property type="entry name" value="P-loop containing nucleotide triphosphate hydrolases"/>
    <property type="match status" value="1"/>
</dbReference>
<feature type="region of interest" description="Disordered" evidence="2">
    <location>
        <begin position="1134"/>
        <end position="1156"/>
    </location>
</feature>
<dbReference type="SUPFAM" id="SSF52540">
    <property type="entry name" value="P-loop containing nucleoside triphosphate hydrolases"/>
    <property type="match status" value="1"/>
</dbReference>
<dbReference type="InterPro" id="IPR041249">
    <property type="entry name" value="HEPN_DZIP3"/>
</dbReference>
<evidence type="ECO:0000313" key="5">
    <source>
        <dbReference type="Proteomes" id="UP001159428"/>
    </source>
</evidence>
<dbReference type="PROSITE" id="PS50837">
    <property type="entry name" value="NACHT"/>
    <property type="match status" value="1"/>
</dbReference>
<name>A0AAU9WYG3_9CNID</name>
<dbReference type="InterPro" id="IPR027417">
    <property type="entry name" value="P-loop_NTPase"/>
</dbReference>
<dbReference type="SUPFAM" id="SSF82171">
    <property type="entry name" value="DPP6 N-terminal domain-like"/>
    <property type="match status" value="1"/>
</dbReference>
<evidence type="ECO:0000313" key="4">
    <source>
        <dbReference type="EMBL" id="CAH3130650.1"/>
    </source>
</evidence>
<dbReference type="Pfam" id="PF00400">
    <property type="entry name" value="WD40"/>
    <property type="match status" value="1"/>
</dbReference>
<keyword evidence="1" id="KW-0677">Repeat</keyword>
<dbReference type="InterPro" id="IPR058056">
    <property type="entry name" value="WH_TANC1/2"/>
</dbReference>
<dbReference type="EMBL" id="CALNXJ010000025">
    <property type="protein sequence ID" value="CAH3130650.1"/>
    <property type="molecule type" value="Genomic_DNA"/>
</dbReference>
<evidence type="ECO:0000256" key="2">
    <source>
        <dbReference type="SAM" id="MobiDB-lite"/>
    </source>
</evidence>
<accession>A0AAU9WYG3</accession>
<comment type="caution">
    <text evidence="4">The sequence shown here is derived from an EMBL/GenBank/DDBJ whole genome shotgun (WGS) entry which is preliminary data.</text>
</comment>
<evidence type="ECO:0000259" key="3">
    <source>
        <dbReference type="PROSITE" id="PS50837"/>
    </source>
</evidence>
<organism evidence="4 5">
    <name type="scientific">Pocillopora meandrina</name>
    <dbReference type="NCBI Taxonomy" id="46732"/>
    <lineage>
        <taxon>Eukaryota</taxon>
        <taxon>Metazoa</taxon>
        <taxon>Cnidaria</taxon>
        <taxon>Anthozoa</taxon>
        <taxon>Hexacorallia</taxon>
        <taxon>Scleractinia</taxon>
        <taxon>Astrocoeniina</taxon>
        <taxon>Pocilloporidae</taxon>
        <taxon>Pocillopora</taxon>
    </lineage>
</organism>
<keyword evidence="5" id="KW-1185">Reference proteome</keyword>
<dbReference type="InterPro" id="IPR001680">
    <property type="entry name" value="WD40_rpt"/>
</dbReference>